<organism evidence="6 7">
    <name type="scientific">Halococcus hamelinensis 100A6</name>
    <dbReference type="NCBI Taxonomy" id="1132509"/>
    <lineage>
        <taxon>Archaea</taxon>
        <taxon>Methanobacteriati</taxon>
        <taxon>Methanobacteriota</taxon>
        <taxon>Stenosarchaea group</taxon>
        <taxon>Halobacteria</taxon>
        <taxon>Halobacteriales</taxon>
        <taxon>Halococcaceae</taxon>
        <taxon>Halococcus</taxon>
    </lineage>
</organism>
<protein>
    <submittedName>
        <fullName evidence="6">Uncharacterized protein</fullName>
    </submittedName>
</protein>
<evidence type="ECO:0000256" key="1">
    <source>
        <dbReference type="ARBA" id="ARBA00004141"/>
    </source>
</evidence>
<feature type="transmembrane region" description="Helical" evidence="5">
    <location>
        <begin position="335"/>
        <end position="353"/>
    </location>
</feature>
<evidence type="ECO:0000256" key="5">
    <source>
        <dbReference type="SAM" id="Phobius"/>
    </source>
</evidence>
<dbReference type="InterPro" id="IPR035952">
    <property type="entry name" value="Rhomboid-like_sf"/>
</dbReference>
<evidence type="ECO:0000256" key="4">
    <source>
        <dbReference type="ARBA" id="ARBA00023136"/>
    </source>
</evidence>
<dbReference type="Proteomes" id="UP000011566">
    <property type="component" value="Unassembled WGS sequence"/>
</dbReference>
<dbReference type="EMBL" id="AOMB01000031">
    <property type="protein sequence ID" value="EMA38099.1"/>
    <property type="molecule type" value="Genomic_DNA"/>
</dbReference>
<feature type="transmembrane region" description="Helical" evidence="5">
    <location>
        <begin position="6"/>
        <end position="28"/>
    </location>
</feature>
<dbReference type="eggNOG" id="arCOG01771">
    <property type="taxonomic scope" value="Archaea"/>
</dbReference>
<comment type="caution">
    <text evidence="6">The sequence shown here is derived from an EMBL/GenBank/DDBJ whole genome shotgun (WGS) entry which is preliminary data.</text>
</comment>
<dbReference type="AlphaFoldDB" id="M0M0G7"/>
<keyword evidence="7" id="KW-1185">Reference proteome</keyword>
<comment type="subcellular location">
    <subcellularLocation>
        <location evidence="1">Membrane</location>
        <topology evidence="1">Multi-pass membrane protein</topology>
    </subcellularLocation>
</comment>
<keyword evidence="4 5" id="KW-0472">Membrane</keyword>
<dbReference type="PATRIC" id="fig|1132509.6.peg.2309"/>
<dbReference type="GO" id="GO:0016020">
    <property type="term" value="C:membrane"/>
    <property type="evidence" value="ECO:0007669"/>
    <property type="project" value="UniProtKB-SubCell"/>
</dbReference>
<name>M0M0G7_9EURY</name>
<sequence length="566" mass="59726">MTSPWAVLARVVLVLAVVGSVVAIARLDDERWGEHLRARFVYGLPWGSFLTVGFVLAVYLVVQGGLTSWGNPVSLPFRAWSYRYPLGMVVAPFAHVGPSHLVGNLVGTLALAPLAEYAWGHYPPTRDRGRGSAVASAHSHDSRLERPLARILAVPAAVVAVGLFTAVFSVGPIIGFSGVVFAFAGFTLVRYPLATVVAFAASGVIQQVYVALRNPVVEAGASGGGYGLPWWATVAIQAHALGLLTGVVVGIAVFYRRERLPSAGRLWLGTLVFAIGQSLWAVYWFRGNGQFVLFRALGVALVFALAFLVAASVATPGRVRGVRRVRRVVGIERRAGATMVLLLALAVLAAPAVPVNLTTTAATGTALAQDDGSAVGTMDRIHVRDYTIYYAENVTNRVVSVVDVSAFGESTTVNASGVIVESGQRSLWTTGVEESRLAFAGCATVGVGGLGWRESVHVSRTGWKAIGGGHAYKVRFGQGNGSRFAYLSGPATADATVENRNVSVVPRRAGFGVVVSRANETVDRVKLPANGTTASAGGLRFNRTGGDLFVAADGTRVRVASRETYR</sequence>
<feature type="transmembrane region" description="Helical" evidence="5">
    <location>
        <begin position="266"/>
        <end position="285"/>
    </location>
</feature>
<feature type="transmembrane region" description="Helical" evidence="5">
    <location>
        <begin position="151"/>
        <end position="184"/>
    </location>
</feature>
<dbReference type="RefSeq" id="WP_007693534.1">
    <property type="nucleotide sequence ID" value="NZ_AJRK01000045.1"/>
</dbReference>
<proteinExistence type="predicted"/>
<evidence type="ECO:0000313" key="6">
    <source>
        <dbReference type="EMBL" id="EMA38099.1"/>
    </source>
</evidence>
<dbReference type="OrthoDB" id="205691at2157"/>
<dbReference type="Gene3D" id="1.20.1540.10">
    <property type="entry name" value="Rhomboid-like"/>
    <property type="match status" value="1"/>
</dbReference>
<reference evidence="6 7" key="1">
    <citation type="journal article" date="2014" name="PLoS Genet.">
        <title>Phylogenetically driven sequencing of extremely halophilic archaea reveals strategies for static and dynamic osmo-response.</title>
        <authorList>
            <person name="Becker E.A."/>
            <person name="Seitzer P.M."/>
            <person name="Tritt A."/>
            <person name="Larsen D."/>
            <person name="Krusor M."/>
            <person name="Yao A.I."/>
            <person name="Wu D."/>
            <person name="Madern D."/>
            <person name="Eisen J.A."/>
            <person name="Darling A.E."/>
            <person name="Facciotti M.T."/>
        </authorList>
    </citation>
    <scope>NUCLEOTIDE SEQUENCE [LARGE SCALE GENOMIC DNA]</scope>
    <source>
        <strain evidence="6 7">100A6</strain>
    </source>
</reference>
<accession>M0M0G7</accession>
<gene>
    <name evidence="6" type="ORF">C447_10230</name>
</gene>
<feature type="transmembrane region" description="Helical" evidence="5">
    <location>
        <begin position="191"/>
        <end position="210"/>
    </location>
</feature>
<dbReference type="SUPFAM" id="SSF144091">
    <property type="entry name" value="Rhomboid-like"/>
    <property type="match status" value="1"/>
</dbReference>
<feature type="transmembrane region" description="Helical" evidence="5">
    <location>
        <begin position="230"/>
        <end position="254"/>
    </location>
</feature>
<keyword evidence="2 5" id="KW-0812">Transmembrane</keyword>
<feature type="transmembrane region" description="Helical" evidence="5">
    <location>
        <begin position="40"/>
        <end position="62"/>
    </location>
</feature>
<evidence type="ECO:0000256" key="2">
    <source>
        <dbReference type="ARBA" id="ARBA00022692"/>
    </source>
</evidence>
<keyword evidence="3 5" id="KW-1133">Transmembrane helix</keyword>
<evidence type="ECO:0000313" key="7">
    <source>
        <dbReference type="Proteomes" id="UP000011566"/>
    </source>
</evidence>
<feature type="transmembrane region" description="Helical" evidence="5">
    <location>
        <begin position="291"/>
        <end position="314"/>
    </location>
</feature>
<evidence type="ECO:0000256" key="3">
    <source>
        <dbReference type="ARBA" id="ARBA00022989"/>
    </source>
</evidence>